<reference evidence="14 15" key="1">
    <citation type="submission" date="2016-10" db="EMBL/GenBank/DDBJ databases">
        <authorList>
            <person name="de Groot N.N."/>
        </authorList>
    </citation>
    <scope>NUCLEOTIDE SEQUENCE [LARGE SCALE GENOMIC DNA]</scope>
    <source>
        <strain evidence="14 15">CGMCC 1.11030</strain>
    </source>
</reference>
<dbReference type="NCBIfam" id="NF003465">
    <property type="entry name" value="PRK05089.1"/>
    <property type="match status" value="1"/>
</dbReference>
<evidence type="ECO:0000313" key="14">
    <source>
        <dbReference type="EMBL" id="SFI89964.1"/>
    </source>
</evidence>
<feature type="topological domain" description="Periplasmic" evidence="12">
    <location>
        <begin position="33"/>
        <end position="204"/>
    </location>
</feature>
<dbReference type="FunFam" id="2.60.370.10:FF:000001">
    <property type="entry name" value="COX11 cytochrome c oxidase assembly homolog"/>
    <property type="match status" value="1"/>
</dbReference>
<dbReference type="HAMAP" id="MF_00155">
    <property type="entry name" value="CtaG"/>
    <property type="match status" value="1"/>
</dbReference>
<comment type="similarity">
    <text evidence="3 12">Belongs to the COX11/CtaG family.</text>
</comment>
<evidence type="ECO:0000256" key="9">
    <source>
        <dbReference type="ARBA" id="ARBA00022989"/>
    </source>
</evidence>
<evidence type="ECO:0000256" key="13">
    <source>
        <dbReference type="SAM" id="MobiDB-lite"/>
    </source>
</evidence>
<feature type="topological domain" description="Cytoplasmic" evidence="12">
    <location>
        <begin position="1"/>
        <end position="13"/>
    </location>
</feature>
<dbReference type="OrthoDB" id="9804841at2"/>
<dbReference type="GO" id="GO:0008535">
    <property type="term" value="P:respiratory chain complex IV assembly"/>
    <property type="evidence" value="ECO:0007669"/>
    <property type="project" value="UniProtKB-UniRule"/>
</dbReference>
<dbReference type="PANTHER" id="PTHR21320">
    <property type="entry name" value="CYTOCHROME C OXIDASE ASSEMBLY PROTEIN COX11-RELATED"/>
    <property type="match status" value="1"/>
</dbReference>
<dbReference type="Pfam" id="PF04442">
    <property type="entry name" value="CtaG_Cox11"/>
    <property type="match status" value="1"/>
</dbReference>
<dbReference type="PANTHER" id="PTHR21320:SF3">
    <property type="entry name" value="CYTOCHROME C OXIDASE ASSEMBLY PROTEIN COX11, MITOCHONDRIAL-RELATED"/>
    <property type="match status" value="1"/>
</dbReference>
<dbReference type="PIRSF" id="PIRSF005413">
    <property type="entry name" value="COX11"/>
    <property type="match status" value="1"/>
</dbReference>
<dbReference type="InterPro" id="IPR007533">
    <property type="entry name" value="Cyt_c_oxidase_assmbl_CtaG"/>
</dbReference>
<keyword evidence="11 12" id="KW-0472">Membrane</keyword>
<keyword evidence="10 12" id="KW-0186">Copper</keyword>
<dbReference type="EMBL" id="FOQH01000010">
    <property type="protein sequence ID" value="SFI89964.1"/>
    <property type="molecule type" value="Genomic_DNA"/>
</dbReference>
<comment type="subcellular location">
    <subcellularLocation>
        <location evidence="2 12">Cell inner membrane</location>
        <topology evidence="2 12">Single-pass type II membrane protein</topology>
        <orientation evidence="2 12">Periplasmic side</orientation>
    </subcellularLocation>
</comment>
<dbReference type="AlphaFoldDB" id="A0A1I3LYX3"/>
<name>A0A1I3LYX3_9RHOB</name>
<dbReference type="InterPro" id="IPR023471">
    <property type="entry name" value="CtaG/Cox11_dom_sf"/>
</dbReference>
<evidence type="ECO:0000256" key="2">
    <source>
        <dbReference type="ARBA" id="ARBA00004382"/>
    </source>
</evidence>
<keyword evidence="15" id="KW-1185">Reference proteome</keyword>
<evidence type="ECO:0000256" key="10">
    <source>
        <dbReference type="ARBA" id="ARBA00023008"/>
    </source>
</evidence>
<evidence type="ECO:0000256" key="6">
    <source>
        <dbReference type="ARBA" id="ARBA00022519"/>
    </source>
</evidence>
<sequence length="204" mass="22830">MNGWWKGLEPQARTALRCLGLLAVMASLTVLAVPFYSWFCRVTGYGGETNVAAVNEKGVLDQTIKVRFDANVERGFPWTFKPETREMEIRIGETGLAFYEATNNSDRPIAGQASYNVAPFSAGYYFTKIDCFCFTYQVLQPGESIMMPVTFFVDPEIVQDREAKHVHTITLSYTFHETDVQDEDRTTEATDASAVLPAPAQDVN</sequence>
<evidence type="ECO:0000256" key="5">
    <source>
        <dbReference type="ARBA" id="ARBA00022475"/>
    </source>
</evidence>
<evidence type="ECO:0000256" key="8">
    <source>
        <dbReference type="ARBA" id="ARBA00022968"/>
    </source>
</evidence>
<evidence type="ECO:0000313" key="15">
    <source>
        <dbReference type="Proteomes" id="UP000199377"/>
    </source>
</evidence>
<keyword evidence="5 12" id="KW-1003">Cell membrane</keyword>
<evidence type="ECO:0000256" key="1">
    <source>
        <dbReference type="ARBA" id="ARBA00004007"/>
    </source>
</evidence>
<protein>
    <recommendedName>
        <fullName evidence="4 12">Cytochrome c oxidase assembly protein CtaG</fullName>
    </recommendedName>
</protein>
<gene>
    <name evidence="12" type="primary">ctaG</name>
    <name evidence="14" type="ORF">SAMN05216258_110240</name>
</gene>
<dbReference type="SUPFAM" id="SSF110111">
    <property type="entry name" value="Ctag/Cox11"/>
    <property type="match status" value="1"/>
</dbReference>
<keyword evidence="8 12" id="KW-0735">Signal-anchor</keyword>
<keyword evidence="7 12" id="KW-0812">Transmembrane</keyword>
<comment type="function">
    <text evidence="1 12">Exerts its effect at some terminal stage of cytochrome c oxidase synthesis, probably by being involved in the insertion of the copper B into subunit I.</text>
</comment>
<dbReference type="RefSeq" id="WP_092863642.1">
    <property type="nucleotide sequence ID" value="NZ_FOQH01000010.1"/>
</dbReference>
<evidence type="ECO:0000256" key="4">
    <source>
        <dbReference type="ARBA" id="ARBA00015384"/>
    </source>
</evidence>
<dbReference type="GO" id="GO:0005507">
    <property type="term" value="F:copper ion binding"/>
    <property type="evidence" value="ECO:0007669"/>
    <property type="project" value="InterPro"/>
</dbReference>
<organism evidence="14 15">
    <name type="scientific">Albimonas pacifica</name>
    <dbReference type="NCBI Taxonomy" id="1114924"/>
    <lineage>
        <taxon>Bacteria</taxon>
        <taxon>Pseudomonadati</taxon>
        <taxon>Pseudomonadota</taxon>
        <taxon>Alphaproteobacteria</taxon>
        <taxon>Rhodobacterales</taxon>
        <taxon>Paracoccaceae</taxon>
        <taxon>Albimonas</taxon>
    </lineage>
</organism>
<accession>A0A1I3LYX3</accession>
<dbReference type="STRING" id="1114924.SAMN05216258_110240"/>
<evidence type="ECO:0000256" key="7">
    <source>
        <dbReference type="ARBA" id="ARBA00022692"/>
    </source>
</evidence>
<proteinExistence type="inferred from homology"/>
<dbReference type="Proteomes" id="UP000199377">
    <property type="component" value="Unassembled WGS sequence"/>
</dbReference>
<evidence type="ECO:0000256" key="3">
    <source>
        <dbReference type="ARBA" id="ARBA00009620"/>
    </source>
</evidence>
<dbReference type="Gene3D" id="2.60.370.10">
    <property type="entry name" value="Ctag/Cox11"/>
    <property type="match status" value="1"/>
</dbReference>
<feature type="region of interest" description="Disordered" evidence="13">
    <location>
        <begin position="180"/>
        <end position="204"/>
    </location>
</feature>
<keyword evidence="9 12" id="KW-1133">Transmembrane helix</keyword>
<evidence type="ECO:0000256" key="12">
    <source>
        <dbReference type="HAMAP-Rule" id="MF_00155"/>
    </source>
</evidence>
<dbReference type="GO" id="GO:0005886">
    <property type="term" value="C:plasma membrane"/>
    <property type="evidence" value="ECO:0007669"/>
    <property type="project" value="UniProtKB-SubCell"/>
</dbReference>
<keyword evidence="6 12" id="KW-0997">Cell inner membrane</keyword>
<evidence type="ECO:0000256" key="11">
    <source>
        <dbReference type="ARBA" id="ARBA00023136"/>
    </source>
</evidence>